<dbReference type="EMBL" id="DTFI01000235">
    <property type="protein sequence ID" value="HGI44333.1"/>
    <property type="molecule type" value="Genomic_DNA"/>
</dbReference>
<dbReference type="PROSITE" id="PS51918">
    <property type="entry name" value="RADICAL_SAM"/>
    <property type="match status" value="1"/>
</dbReference>
<dbReference type="SUPFAM" id="SSF102114">
    <property type="entry name" value="Radical SAM enzymes"/>
    <property type="match status" value="1"/>
</dbReference>
<feature type="domain" description="Radical SAM core" evidence="4">
    <location>
        <begin position="16"/>
        <end position="240"/>
    </location>
</feature>
<dbReference type="InterPro" id="IPR040086">
    <property type="entry name" value="MJ0683-like"/>
</dbReference>
<dbReference type="GO" id="GO:0051536">
    <property type="term" value="F:iron-sulfur cluster binding"/>
    <property type="evidence" value="ECO:0007669"/>
    <property type="project" value="UniProtKB-KW"/>
</dbReference>
<accession>A0A7C4BAK5</accession>
<dbReference type="CDD" id="cd01335">
    <property type="entry name" value="Radical_SAM"/>
    <property type="match status" value="1"/>
</dbReference>
<dbReference type="GO" id="GO:0003824">
    <property type="term" value="F:catalytic activity"/>
    <property type="evidence" value="ECO:0007669"/>
    <property type="project" value="InterPro"/>
</dbReference>
<dbReference type="SFLD" id="SFLDG01084">
    <property type="entry name" value="Uncharacterised_Radical_SAM_Su"/>
    <property type="match status" value="1"/>
</dbReference>
<dbReference type="PANTHER" id="PTHR43432:SF3">
    <property type="entry name" value="SLR0285 PROTEIN"/>
    <property type="match status" value="1"/>
</dbReference>
<evidence type="ECO:0000256" key="1">
    <source>
        <dbReference type="ARBA" id="ARBA00022723"/>
    </source>
</evidence>
<keyword evidence="3" id="KW-0411">Iron-sulfur</keyword>
<dbReference type="PANTHER" id="PTHR43432">
    <property type="entry name" value="SLR0285 PROTEIN"/>
    <property type="match status" value="1"/>
</dbReference>
<reference evidence="5" key="1">
    <citation type="journal article" date="2020" name="mSystems">
        <title>Genome- and Community-Level Interaction Insights into Carbon Utilization and Element Cycling Functions of Hydrothermarchaeota in Hydrothermal Sediment.</title>
        <authorList>
            <person name="Zhou Z."/>
            <person name="Liu Y."/>
            <person name="Xu W."/>
            <person name="Pan J."/>
            <person name="Luo Z.H."/>
            <person name="Li M."/>
        </authorList>
    </citation>
    <scope>NUCLEOTIDE SEQUENCE [LARGE SCALE GENOMIC DNA]</scope>
    <source>
        <strain evidence="5">SpSt-735</strain>
    </source>
</reference>
<dbReference type="AlphaFoldDB" id="A0A7C4BAK5"/>
<proteinExistence type="predicted"/>
<dbReference type="InterPro" id="IPR006638">
    <property type="entry name" value="Elp3/MiaA/NifB-like_rSAM"/>
</dbReference>
<keyword evidence="1" id="KW-0479">Metal-binding</keyword>
<protein>
    <submittedName>
        <fullName evidence="5">Radical SAM protein</fullName>
    </submittedName>
</protein>
<dbReference type="Gene3D" id="3.80.30.30">
    <property type="match status" value="1"/>
</dbReference>
<evidence type="ECO:0000256" key="2">
    <source>
        <dbReference type="ARBA" id="ARBA00023004"/>
    </source>
</evidence>
<dbReference type="Pfam" id="PF04055">
    <property type="entry name" value="Radical_SAM"/>
    <property type="match status" value="1"/>
</dbReference>
<gene>
    <name evidence="5" type="ORF">ENV17_08125</name>
</gene>
<name>A0A7C4BAK5_THEPE</name>
<organism evidence="5">
    <name type="scientific">Thermofilum pendens</name>
    <dbReference type="NCBI Taxonomy" id="2269"/>
    <lineage>
        <taxon>Archaea</taxon>
        <taxon>Thermoproteota</taxon>
        <taxon>Thermoprotei</taxon>
        <taxon>Thermofilales</taxon>
        <taxon>Thermofilaceae</taxon>
        <taxon>Thermofilum</taxon>
    </lineage>
</organism>
<dbReference type="InterPro" id="IPR058240">
    <property type="entry name" value="rSAM_sf"/>
</dbReference>
<comment type="caution">
    <text evidence="5">The sequence shown here is derived from an EMBL/GenBank/DDBJ whole genome shotgun (WGS) entry which is preliminary data.</text>
</comment>
<sequence>MQRIRPFDPWRQGSLCTCPFKYTVNPYTGCAHGCLYCYASSYIRNFFNPRPKKDFLEVAARDLSKIPPGSIINISSSSDPYQPLEAELKLTRALLEAIPGGYVVEVVTKSDLVARDADLLSRKASVVSLTVTTMDESLAARLEPRAPKPSRRIGTMETLSKAGVPVVLRLDPIVPGLNDDAESIRAVVEEAAQAGTRHVVTSVYKVKPDNVARVLSAFPDLEAKLRKLYWVEGERIHGYLYASRAYRVRVLKEVMKAAREHGLTFATCREGLLSPDPGVACDGTHLAAAGVTRAASSARKAASRASFRTR</sequence>
<dbReference type="InterPro" id="IPR007197">
    <property type="entry name" value="rSAM"/>
</dbReference>
<evidence type="ECO:0000313" key="5">
    <source>
        <dbReference type="EMBL" id="HGI44333.1"/>
    </source>
</evidence>
<dbReference type="GO" id="GO:0046872">
    <property type="term" value="F:metal ion binding"/>
    <property type="evidence" value="ECO:0007669"/>
    <property type="project" value="UniProtKB-KW"/>
</dbReference>
<dbReference type="SMART" id="SM00729">
    <property type="entry name" value="Elp3"/>
    <property type="match status" value="1"/>
</dbReference>
<evidence type="ECO:0000256" key="3">
    <source>
        <dbReference type="ARBA" id="ARBA00023014"/>
    </source>
</evidence>
<keyword evidence="2" id="KW-0408">Iron</keyword>
<dbReference type="SFLD" id="SFLDS00029">
    <property type="entry name" value="Radical_SAM"/>
    <property type="match status" value="1"/>
</dbReference>
<evidence type="ECO:0000259" key="4">
    <source>
        <dbReference type="PROSITE" id="PS51918"/>
    </source>
</evidence>